<dbReference type="Proteomes" id="UP001231189">
    <property type="component" value="Unassembled WGS sequence"/>
</dbReference>
<dbReference type="InterPro" id="IPR001841">
    <property type="entry name" value="Znf_RING"/>
</dbReference>
<keyword evidence="3" id="KW-0808">Transferase</keyword>
<keyword evidence="5 8" id="KW-0863">Zinc-finger</keyword>
<feature type="compositionally biased region" description="Acidic residues" evidence="9">
    <location>
        <begin position="58"/>
        <end position="110"/>
    </location>
</feature>
<gene>
    <name evidence="11" type="ORF">QYE76_021194</name>
</gene>
<evidence type="ECO:0000256" key="5">
    <source>
        <dbReference type="ARBA" id="ARBA00022771"/>
    </source>
</evidence>
<evidence type="ECO:0000256" key="7">
    <source>
        <dbReference type="ARBA" id="ARBA00022833"/>
    </source>
</evidence>
<protein>
    <recommendedName>
        <fullName evidence="2">RING-type E3 ubiquitin transferase</fullName>
        <ecNumber evidence="2">2.3.2.27</ecNumber>
    </recommendedName>
</protein>
<dbReference type="Gene3D" id="3.30.40.10">
    <property type="entry name" value="Zinc/RING finger domain, C3HC4 (zinc finger)"/>
    <property type="match status" value="1"/>
</dbReference>
<dbReference type="PROSITE" id="PS50089">
    <property type="entry name" value="ZF_RING_2"/>
    <property type="match status" value="1"/>
</dbReference>
<comment type="catalytic activity">
    <reaction evidence="1">
        <text>S-ubiquitinyl-[E2 ubiquitin-conjugating enzyme]-L-cysteine + [acceptor protein]-L-lysine = [E2 ubiquitin-conjugating enzyme]-L-cysteine + N(6)-ubiquitinyl-[acceptor protein]-L-lysine.</text>
        <dbReference type="EC" id="2.3.2.27"/>
    </reaction>
</comment>
<sequence>MGEYSDGDPFEDASDGDGSCGEEEDDDDGCLGLSRGPSDEEEDDDSNGEGMCEVPCCFDDDDDIDDIEEEDDIEGEEELCDEEGNGEEVVDDPCDEDDYEGDVEAEDLCEDSSSNDGEEGEREVVTVSGFSIADGSHISEPVLDDSSSSSSSSSSSYSDEDDGSERFMPFALPIRPPPSPWATAHLLPDAVAEHTDSDDDIGNATDDTDYDDDEYEQHRLPASRAAVESLPEAALDEEEAARGCAVCKDVFASGQRVVRLPCKHYFHGDCIWPWLAIRSTCPMCRHQLPTDDAESRLAPQLGALVPVAVARHGEAQQSGGRDGGDGSRATTGGGDALD</sequence>
<dbReference type="PANTHER" id="PTHR15710">
    <property type="entry name" value="E3 UBIQUITIN-PROTEIN LIGASE PRAJA"/>
    <property type="match status" value="1"/>
</dbReference>
<evidence type="ECO:0000256" key="2">
    <source>
        <dbReference type="ARBA" id="ARBA00012483"/>
    </source>
</evidence>
<evidence type="ECO:0000256" key="8">
    <source>
        <dbReference type="PROSITE-ProRule" id="PRU00175"/>
    </source>
</evidence>
<evidence type="ECO:0000256" key="6">
    <source>
        <dbReference type="ARBA" id="ARBA00022786"/>
    </source>
</evidence>
<dbReference type="AlphaFoldDB" id="A0AAD8VPY9"/>
<dbReference type="InterPro" id="IPR013083">
    <property type="entry name" value="Znf_RING/FYVE/PHD"/>
</dbReference>
<dbReference type="SUPFAM" id="SSF57850">
    <property type="entry name" value="RING/U-box"/>
    <property type="match status" value="1"/>
</dbReference>
<reference evidence="11" key="1">
    <citation type="submission" date="2023-07" db="EMBL/GenBank/DDBJ databases">
        <title>A chromosome-level genome assembly of Lolium multiflorum.</title>
        <authorList>
            <person name="Chen Y."/>
            <person name="Copetti D."/>
            <person name="Kolliker R."/>
            <person name="Studer B."/>
        </authorList>
    </citation>
    <scope>NUCLEOTIDE SEQUENCE</scope>
    <source>
        <strain evidence="11">02402/16</strain>
        <tissue evidence="11">Leaf</tissue>
    </source>
</reference>
<dbReference type="FunFam" id="3.30.40.10:FF:000127">
    <property type="entry name" value="E3 ubiquitin-protein ligase RNF181"/>
    <property type="match status" value="1"/>
</dbReference>
<comment type="caution">
    <text evidence="11">The sequence shown here is derived from an EMBL/GenBank/DDBJ whole genome shotgun (WGS) entry which is preliminary data.</text>
</comment>
<name>A0AAD8VPY9_LOLMU</name>
<evidence type="ECO:0000313" key="12">
    <source>
        <dbReference type="Proteomes" id="UP001231189"/>
    </source>
</evidence>
<feature type="compositionally biased region" description="Acidic residues" evidence="9">
    <location>
        <begin position="1"/>
        <end position="29"/>
    </location>
</feature>
<dbReference type="GO" id="GO:0005737">
    <property type="term" value="C:cytoplasm"/>
    <property type="evidence" value="ECO:0007669"/>
    <property type="project" value="TreeGrafter"/>
</dbReference>
<feature type="compositionally biased region" description="Acidic residues" evidence="9">
    <location>
        <begin position="196"/>
        <end position="212"/>
    </location>
</feature>
<organism evidence="11 12">
    <name type="scientific">Lolium multiflorum</name>
    <name type="common">Italian ryegrass</name>
    <name type="synonym">Lolium perenne subsp. multiflorum</name>
    <dbReference type="NCBI Taxonomy" id="4521"/>
    <lineage>
        <taxon>Eukaryota</taxon>
        <taxon>Viridiplantae</taxon>
        <taxon>Streptophyta</taxon>
        <taxon>Embryophyta</taxon>
        <taxon>Tracheophyta</taxon>
        <taxon>Spermatophyta</taxon>
        <taxon>Magnoliopsida</taxon>
        <taxon>Liliopsida</taxon>
        <taxon>Poales</taxon>
        <taxon>Poaceae</taxon>
        <taxon>BOP clade</taxon>
        <taxon>Pooideae</taxon>
        <taxon>Poodae</taxon>
        <taxon>Poeae</taxon>
        <taxon>Poeae Chloroplast Group 2 (Poeae type)</taxon>
        <taxon>Loliodinae</taxon>
        <taxon>Loliinae</taxon>
        <taxon>Lolium</taxon>
    </lineage>
</organism>
<proteinExistence type="predicted"/>
<accession>A0AAD8VPY9</accession>
<feature type="region of interest" description="Disordered" evidence="9">
    <location>
        <begin position="1"/>
        <end position="171"/>
    </location>
</feature>
<dbReference type="GO" id="GO:0061630">
    <property type="term" value="F:ubiquitin protein ligase activity"/>
    <property type="evidence" value="ECO:0007669"/>
    <property type="project" value="UniProtKB-EC"/>
</dbReference>
<keyword evidence="7" id="KW-0862">Zinc</keyword>
<keyword evidence="6" id="KW-0833">Ubl conjugation pathway</keyword>
<evidence type="ECO:0000256" key="9">
    <source>
        <dbReference type="SAM" id="MobiDB-lite"/>
    </source>
</evidence>
<feature type="region of interest" description="Disordered" evidence="9">
    <location>
        <begin position="312"/>
        <end position="338"/>
    </location>
</feature>
<dbReference type="Pfam" id="PF13639">
    <property type="entry name" value="zf-RING_2"/>
    <property type="match status" value="1"/>
</dbReference>
<feature type="compositionally biased region" description="Low complexity" evidence="9">
    <location>
        <begin position="144"/>
        <end position="157"/>
    </location>
</feature>
<keyword evidence="4" id="KW-0479">Metal-binding</keyword>
<dbReference type="GO" id="GO:0016567">
    <property type="term" value="P:protein ubiquitination"/>
    <property type="evidence" value="ECO:0007669"/>
    <property type="project" value="TreeGrafter"/>
</dbReference>
<evidence type="ECO:0000256" key="4">
    <source>
        <dbReference type="ARBA" id="ARBA00022723"/>
    </source>
</evidence>
<dbReference type="EMBL" id="JAUUTY010000006">
    <property type="protein sequence ID" value="KAK1615677.1"/>
    <property type="molecule type" value="Genomic_DNA"/>
</dbReference>
<dbReference type="EC" id="2.3.2.27" evidence="2"/>
<evidence type="ECO:0000256" key="3">
    <source>
        <dbReference type="ARBA" id="ARBA00022679"/>
    </source>
</evidence>
<feature type="domain" description="RING-type" evidence="10">
    <location>
        <begin position="244"/>
        <end position="285"/>
    </location>
</feature>
<dbReference type="PANTHER" id="PTHR15710:SF108">
    <property type="entry name" value="OS03G0286100 PROTEIN"/>
    <property type="match status" value="1"/>
</dbReference>
<feature type="region of interest" description="Disordered" evidence="9">
    <location>
        <begin position="193"/>
        <end position="212"/>
    </location>
</feature>
<evidence type="ECO:0000259" key="10">
    <source>
        <dbReference type="PROSITE" id="PS50089"/>
    </source>
</evidence>
<dbReference type="SMART" id="SM00184">
    <property type="entry name" value="RING"/>
    <property type="match status" value="1"/>
</dbReference>
<evidence type="ECO:0000313" key="11">
    <source>
        <dbReference type="EMBL" id="KAK1615677.1"/>
    </source>
</evidence>
<evidence type="ECO:0000256" key="1">
    <source>
        <dbReference type="ARBA" id="ARBA00000900"/>
    </source>
</evidence>
<dbReference type="GO" id="GO:0008270">
    <property type="term" value="F:zinc ion binding"/>
    <property type="evidence" value="ECO:0007669"/>
    <property type="project" value="UniProtKB-KW"/>
</dbReference>
<keyword evidence="12" id="KW-1185">Reference proteome</keyword>